<keyword evidence="6" id="KW-1185">Reference proteome</keyword>
<gene>
    <name evidence="5" type="ORF">PEDI_34910</name>
</gene>
<evidence type="ECO:0000256" key="2">
    <source>
        <dbReference type="ARBA" id="ARBA00023125"/>
    </source>
</evidence>
<dbReference type="GO" id="GO:0003677">
    <property type="term" value="F:DNA binding"/>
    <property type="evidence" value="ECO:0007669"/>
    <property type="project" value="UniProtKB-KW"/>
</dbReference>
<evidence type="ECO:0000313" key="5">
    <source>
        <dbReference type="EMBL" id="GJM62939.1"/>
    </source>
</evidence>
<keyword evidence="2" id="KW-0238">DNA-binding</keyword>
<dbReference type="EMBL" id="BQKE01000002">
    <property type="protein sequence ID" value="GJM62939.1"/>
    <property type="molecule type" value="Genomic_DNA"/>
</dbReference>
<dbReference type="Proteomes" id="UP001310022">
    <property type="component" value="Unassembled WGS sequence"/>
</dbReference>
<dbReference type="Gene3D" id="1.10.10.10">
    <property type="entry name" value="Winged helix-like DNA-binding domain superfamily/Winged helix DNA-binding domain"/>
    <property type="match status" value="1"/>
</dbReference>
<evidence type="ECO:0000256" key="3">
    <source>
        <dbReference type="ARBA" id="ARBA00023163"/>
    </source>
</evidence>
<dbReference type="PANTHER" id="PTHR33154:SF18">
    <property type="entry name" value="ARSENICAL RESISTANCE OPERON REPRESSOR"/>
    <property type="match status" value="1"/>
</dbReference>
<evidence type="ECO:0000256" key="1">
    <source>
        <dbReference type="ARBA" id="ARBA00023015"/>
    </source>
</evidence>
<evidence type="ECO:0000313" key="6">
    <source>
        <dbReference type="Proteomes" id="UP001310022"/>
    </source>
</evidence>
<sequence length="97" mass="10788">MKVKQTAKIFKALSNENRLELFLQIAQAEQASFEEPTCDGCFVQHIAAKLNLGAPTISHHLKELVNAELIHTEKAGKNVVARVNRETLQLVIALLKL</sequence>
<dbReference type="NCBIfam" id="NF033788">
    <property type="entry name" value="HTH_metalloreg"/>
    <property type="match status" value="1"/>
</dbReference>
<dbReference type="InterPro" id="IPR001845">
    <property type="entry name" value="HTH_ArsR_DNA-bd_dom"/>
</dbReference>
<accession>A0AAN4VZH3</accession>
<dbReference type="CDD" id="cd00090">
    <property type="entry name" value="HTH_ARSR"/>
    <property type="match status" value="1"/>
</dbReference>
<dbReference type="PROSITE" id="PS50987">
    <property type="entry name" value="HTH_ARSR_2"/>
    <property type="match status" value="1"/>
</dbReference>
<reference evidence="5 6" key="1">
    <citation type="submission" date="2021-12" db="EMBL/GenBank/DDBJ databases">
        <title>Genome sequencing of bacteria with rrn-lacking chromosome and rrn-plasmid.</title>
        <authorList>
            <person name="Anda M."/>
            <person name="Iwasaki W."/>
        </authorList>
    </citation>
    <scope>NUCLEOTIDE SEQUENCE [LARGE SCALE GENOMIC DNA]</scope>
    <source>
        <strain evidence="5 6">NBRC 15940</strain>
    </source>
</reference>
<feature type="domain" description="HTH arsR-type" evidence="4">
    <location>
        <begin position="1"/>
        <end position="97"/>
    </location>
</feature>
<dbReference type="InterPro" id="IPR051081">
    <property type="entry name" value="HTH_MetalResp_TranReg"/>
</dbReference>
<dbReference type="RefSeq" id="WP_338238162.1">
    <property type="nucleotide sequence ID" value="NZ_BQKE01000002.1"/>
</dbReference>
<dbReference type="GO" id="GO:0003700">
    <property type="term" value="F:DNA-binding transcription factor activity"/>
    <property type="evidence" value="ECO:0007669"/>
    <property type="project" value="InterPro"/>
</dbReference>
<dbReference type="SUPFAM" id="SSF46785">
    <property type="entry name" value="Winged helix' DNA-binding domain"/>
    <property type="match status" value="1"/>
</dbReference>
<evidence type="ECO:0000259" key="4">
    <source>
        <dbReference type="PROSITE" id="PS50987"/>
    </source>
</evidence>
<dbReference type="Pfam" id="PF01022">
    <property type="entry name" value="HTH_5"/>
    <property type="match status" value="1"/>
</dbReference>
<dbReference type="AlphaFoldDB" id="A0AAN4VZH3"/>
<dbReference type="PANTHER" id="PTHR33154">
    <property type="entry name" value="TRANSCRIPTIONAL REGULATOR, ARSR FAMILY"/>
    <property type="match status" value="1"/>
</dbReference>
<proteinExistence type="predicted"/>
<dbReference type="InterPro" id="IPR036390">
    <property type="entry name" value="WH_DNA-bd_sf"/>
</dbReference>
<organism evidence="5 6">
    <name type="scientific">Persicobacter diffluens</name>
    <dbReference type="NCBI Taxonomy" id="981"/>
    <lineage>
        <taxon>Bacteria</taxon>
        <taxon>Pseudomonadati</taxon>
        <taxon>Bacteroidota</taxon>
        <taxon>Cytophagia</taxon>
        <taxon>Cytophagales</taxon>
        <taxon>Persicobacteraceae</taxon>
        <taxon>Persicobacter</taxon>
    </lineage>
</organism>
<comment type="caution">
    <text evidence="5">The sequence shown here is derived from an EMBL/GenBank/DDBJ whole genome shotgun (WGS) entry which is preliminary data.</text>
</comment>
<dbReference type="InterPro" id="IPR011991">
    <property type="entry name" value="ArsR-like_HTH"/>
</dbReference>
<protein>
    <recommendedName>
        <fullName evidence="4">HTH arsR-type domain-containing protein</fullName>
    </recommendedName>
</protein>
<name>A0AAN4VZH3_9BACT</name>
<keyword evidence="3" id="KW-0804">Transcription</keyword>
<keyword evidence="1" id="KW-0805">Transcription regulation</keyword>
<dbReference type="SMART" id="SM00418">
    <property type="entry name" value="HTH_ARSR"/>
    <property type="match status" value="1"/>
</dbReference>
<dbReference type="InterPro" id="IPR036388">
    <property type="entry name" value="WH-like_DNA-bd_sf"/>
</dbReference>